<dbReference type="Proteomes" id="UP001340816">
    <property type="component" value="Chromosome"/>
</dbReference>
<protein>
    <submittedName>
        <fullName evidence="1">Uncharacterized protein</fullName>
    </submittedName>
</protein>
<reference evidence="1 2" key="1">
    <citation type="submission" date="2022-10" db="EMBL/GenBank/DDBJ databases">
        <title>The complete genomes of actinobacterial strains from the NBC collection.</title>
        <authorList>
            <person name="Joergensen T.S."/>
            <person name="Alvarez Arevalo M."/>
            <person name="Sterndorff E.B."/>
            <person name="Faurdal D."/>
            <person name="Vuksanovic O."/>
            <person name="Mourched A.-S."/>
            <person name="Charusanti P."/>
            <person name="Shaw S."/>
            <person name="Blin K."/>
            <person name="Weber T."/>
        </authorList>
    </citation>
    <scope>NUCLEOTIDE SEQUENCE [LARGE SCALE GENOMIC DNA]</scope>
    <source>
        <strain evidence="1 2">NBC 01752</strain>
    </source>
</reference>
<sequence length="47" mass="5143">MSEDDIEGPVAGPPLGRREEVVAQSPSRVRLPLISLVCVWLVTRRTG</sequence>
<accession>A0ABZ1HNE7</accession>
<name>A0ABZ1HNE7_STRPH</name>
<evidence type="ECO:0000313" key="2">
    <source>
        <dbReference type="Proteomes" id="UP001340816"/>
    </source>
</evidence>
<gene>
    <name evidence="1" type="ORF">OHB35_46715</name>
</gene>
<dbReference type="EMBL" id="CP109135">
    <property type="protein sequence ID" value="WSD20137.1"/>
    <property type="molecule type" value="Genomic_DNA"/>
</dbReference>
<keyword evidence="2" id="KW-1185">Reference proteome</keyword>
<evidence type="ECO:0000313" key="1">
    <source>
        <dbReference type="EMBL" id="WSD20137.1"/>
    </source>
</evidence>
<organism evidence="1 2">
    <name type="scientific">Streptomyces phaeochromogenes</name>
    <dbReference type="NCBI Taxonomy" id="1923"/>
    <lineage>
        <taxon>Bacteria</taxon>
        <taxon>Bacillati</taxon>
        <taxon>Actinomycetota</taxon>
        <taxon>Actinomycetes</taxon>
        <taxon>Kitasatosporales</taxon>
        <taxon>Streptomycetaceae</taxon>
        <taxon>Streptomyces</taxon>
        <taxon>Streptomyces phaeochromogenes group</taxon>
    </lineage>
</organism>
<proteinExistence type="predicted"/>